<protein>
    <recommendedName>
        <fullName evidence="1">NADP-dependent oxidoreductase domain-containing protein</fullName>
    </recommendedName>
</protein>
<dbReference type="PROSITE" id="PS00062">
    <property type="entry name" value="ALDOKETO_REDUCTASE_2"/>
    <property type="match status" value="1"/>
</dbReference>
<organism evidence="2 3">
    <name type="scientific">Somion occarium</name>
    <dbReference type="NCBI Taxonomy" id="3059160"/>
    <lineage>
        <taxon>Eukaryota</taxon>
        <taxon>Fungi</taxon>
        <taxon>Dikarya</taxon>
        <taxon>Basidiomycota</taxon>
        <taxon>Agaricomycotina</taxon>
        <taxon>Agaricomycetes</taxon>
        <taxon>Polyporales</taxon>
        <taxon>Cerrenaceae</taxon>
        <taxon>Somion</taxon>
    </lineage>
</organism>
<keyword evidence="3" id="KW-1185">Reference proteome</keyword>
<reference evidence="3" key="1">
    <citation type="submission" date="2024-04" db="EMBL/GenBank/DDBJ databases">
        <authorList>
            <person name="Shaw F."/>
            <person name="Minotto A."/>
        </authorList>
    </citation>
    <scope>NUCLEOTIDE SEQUENCE [LARGE SCALE GENOMIC DNA]</scope>
</reference>
<dbReference type="InterPro" id="IPR023210">
    <property type="entry name" value="NADP_OxRdtase_dom"/>
</dbReference>
<evidence type="ECO:0000313" key="2">
    <source>
        <dbReference type="EMBL" id="CAL1716121.1"/>
    </source>
</evidence>
<dbReference type="PROSITE" id="PS00063">
    <property type="entry name" value="ALDOKETO_REDUCTASE_3"/>
    <property type="match status" value="1"/>
</dbReference>
<dbReference type="CDD" id="cd19071">
    <property type="entry name" value="AKR_AKR1-5-like"/>
    <property type="match status" value="1"/>
</dbReference>
<dbReference type="PANTHER" id="PTHR43827:SF13">
    <property type="entry name" value="ALDO_KETO REDUCTASE FAMILY PROTEIN"/>
    <property type="match status" value="1"/>
</dbReference>
<feature type="domain" description="NADP-dependent oxidoreductase" evidence="1">
    <location>
        <begin position="21"/>
        <end position="267"/>
    </location>
</feature>
<dbReference type="Gene3D" id="3.20.20.100">
    <property type="entry name" value="NADP-dependent oxidoreductase domain"/>
    <property type="match status" value="1"/>
</dbReference>
<dbReference type="Pfam" id="PF00248">
    <property type="entry name" value="Aldo_ket_red"/>
    <property type="match status" value="1"/>
</dbReference>
<dbReference type="PANTHER" id="PTHR43827">
    <property type="entry name" value="2,5-DIKETO-D-GLUCONIC ACID REDUCTASE"/>
    <property type="match status" value="1"/>
</dbReference>
<dbReference type="InterPro" id="IPR020471">
    <property type="entry name" value="AKR"/>
</dbReference>
<accession>A0ABP1E7T9</accession>
<dbReference type="InterPro" id="IPR036812">
    <property type="entry name" value="NAD(P)_OxRdtase_dom_sf"/>
</dbReference>
<evidence type="ECO:0000313" key="3">
    <source>
        <dbReference type="Proteomes" id="UP001497453"/>
    </source>
</evidence>
<evidence type="ECO:0000259" key="1">
    <source>
        <dbReference type="Pfam" id="PF00248"/>
    </source>
</evidence>
<proteinExistence type="predicted"/>
<sequence length="282" mass="32071">MTLSLQSTVKLRDGNTIPIMGFGTYEMEGKTCYNAVLWALEAGYRHIDSAAWYYNERECGDAIRDFLAKQNLPRSSVFFTTKLQRNVSYQATQLAIDKSLKACGLDYIDLYLLHGPIGGPETRRECWRAVCDAKKAGKVKSIGVSNFGVRHLQEMIRGGVELPVLNQIELNPFSTRADIVEVCRQHDIALEAWAPLARGHRFRHPSVVNLARKYGKEPAQILIRYSLQKTFITIPKSKSKPRIQSNAQVFDFELTEEEMHHLDSLNEDLVTDWDPTNCPYCT</sequence>
<dbReference type="PIRSF" id="PIRSF000097">
    <property type="entry name" value="AKR"/>
    <property type="match status" value="1"/>
</dbReference>
<dbReference type="Proteomes" id="UP001497453">
    <property type="component" value="Chromosome 9"/>
</dbReference>
<name>A0ABP1E7T9_9APHY</name>
<dbReference type="PROSITE" id="PS00798">
    <property type="entry name" value="ALDOKETO_REDUCTASE_1"/>
    <property type="match status" value="1"/>
</dbReference>
<gene>
    <name evidence="2" type="ORF">GFSPODELE1_LOCUS10595</name>
</gene>
<dbReference type="PRINTS" id="PR00069">
    <property type="entry name" value="ALDKETRDTASE"/>
</dbReference>
<dbReference type="InterPro" id="IPR018170">
    <property type="entry name" value="Aldo/ket_reductase_CS"/>
</dbReference>
<dbReference type="SUPFAM" id="SSF51430">
    <property type="entry name" value="NAD(P)-linked oxidoreductase"/>
    <property type="match status" value="1"/>
</dbReference>
<dbReference type="EMBL" id="OZ037952">
    <property type="protein sequence ID" value="CAL1716121.1"/>
    <property type="molecule type" value="Genomic_DNA"/>
</dbReference>